<keyword evidence="3" id="KW-1185">Reference proteome</keyword>
<sequence length="638" mass="69905">MDGPPSTPPRRTVVQRAGAHLHKRTASRTIPIMLSPPTPPHGGPHAAALRIIPESPSAARVMSPPSKRTAISQPQWMQERGGTSKSRSAWTPRRLALLASLVVALLIVVRHRSTASWDRDGDEEQATYGRANAVQDVMPSLRAATADPPPEPTRVFLHPVIPPPRAPGADPHPQQVPNSDRFRKVAGAQAGVATDHAAPIHNLELTSATDPDSARRFILVGWMGEQETKAQLHLYQLGLLALALNRTLVLPNVKRSRFGTCYHNPFSLYYAEDTLSRFNIPYITSDDFYSWTDRQRTPPTAQTISFVRGPAVPAETIALSARKMCLVDRSLDFDQFEPKAFFSPQSDWKSATVRERFGVDVVQQLLAQEPPASGAVSEDLRTPAVLVAQYNLRYPFLSPEVVASVSPFDFPLPHPYAYFDYSSHWTALGETMAASLSPFVAVHWRTETLSPTLLEPCGSALISALRDIQRVHPEIKTVYLATDYPVEVLRQPGDEGKITAHSGTMTKTLTPAHHVAMRNFLAKLEGEGDSMRITTFMEEQSRVKLPPALQEMVGSGGLEGVDGAIVGIVDKIVLMSAQVFYAGLPVSDSSRGCAKLSQFTTQVITGRQDLRAQEGSEAALKLWNDVDHFSLAKTPKVA</sequence>
<dbReference type="EMBL" id="BQKY01000017">
    <property type="protein sequence ID" value="GJN94387.1"/>
    <property type="molecule type" value="Genomic_DNA"/>
</dbReference>
<evidence type="ECO:0000313" key="3">
    <source>
        <dbReference type="Proteomes" id="UP001342314"/>
    </source>
</evidence>
<feature type="compositionally biased region" description="Polar residues" evidence="1">
    <location>
        <begin position="69"/>
        <end position="87"/>
    </location>
</feature>
<feature type="region of interest" description="Disordered" evidence="1">
    <location>
        <begin position="57"/>
        <end position="87"/>
    </location>
</feature>
<evidence type="ECO:0000313" key="2">
    <source>
        <dbReference type="EMBL" id="GJN94387.1"/>
    </source>
</evidence>
<name>A0AAV5GZH9_9BASI</name>
<organism evidence="2 3">
    <name type="scientific">Rhodotorula paludigena</name>
    <dbReference type="NCBI Taxonomy" id="86838"/>
    <lineage>
        <taxon>Eukaryota</taxon>
        <taxon>Fungi</taxon>
        <taxon>Dikarya</taxon>
        <taxon>Basidiomycota</taxon>
        <taxon>Pucciniomycotina</taxon>
        <taxon>Microbotryomycetes</taxon>
        <taxon>Sporidiobolales</taxon>
        <taxon>Sporidiobolaceae</taxon>
        <taxon>Rhodotorula</taxon>
    </lineage>
</organism>
<dbReference type="Gene3D" id="3.40.50.11350">
    <property type="match status" value="1"/>
</dbReference>
<gene>
    <name evidence="2" type="ORF">Rhopal_007467-T1</name>
</gene>
<accession>A0AAV5GZH9</accession>
<proteinExistence type="predicted"/>
<evidence type="ECO:0008006" key="4">
    <source>
        <dbReference type="Google" id="ProtNLM"/>
    </source>
</evidence>
<protein>
    <recommendedName>
        <fullName evidence="4">GDP-fucose protein O-fucosyltransferase 1</fullName>
    </recommendedName>
</protein>
<evidence type="ECO:0000256" key="1">
    <source>
        <dbReference type="SAM" id="MobiDB-lite"/>
    </source>
</evidence>
<comment type="caution">
    <text evidence="2">The sequence shown here is derived from an EMBL/GenBank/DDBJ whole genome shotgun (WGS) entry which is preliminary data.</text>
</comment>
<reference evidence="2 3" key="1">
    <citation type="submission" date="2021-12" db="EMBL/GenBank/DDBJ databases">
        <title>High titer production of polyol ester of fatty acids by Rhodotorula paludigena BS15 towards product separation-free biomass refinery.</title>
        <authorList>
            <person name="Mano J."/>
            <person name="Ono H."/>
            <person name="Tanaka T."/>
            <person name="Naito K."/>
            <person name="Sushida H."/>
            <person name="Ike M."/>
            <person name="Tokuyasu K."/>
            <person name="Kitaoka M."/>
        </authorList>
    </citation>
    <scope>NUCLEOTIDE SEQUENCE [LARGE SCALE GENOMIC DNA]</scope>
    <source>
        <strain evidence="2 3">BS15</strain>
    </source>
</reference>
<dbReference type="Proteomes" id="UP001342314">
    <property type="component" value="Unassembled WGS sequence"/>
</dbReference>
<dbReference type="AlphaFoldDB" id="A0AAV5GZH9"/>